<dbReference type="SUPFAM" id="SSF51182">
    <property type="entry name" value="RmlC-like cupins"/>
    <property type="match status" value="1"/>
</dbReference>
<evidence type="ECO:0000256" key="1">
    <source>
        <dbReference type="SAM" id="MobiDB-lite"/>
    </source>
</evidence>
<reference evidence="3 4" key="1">
    <citation type="journal article" date="2019" name="Int. J. Syst. Evol. Microbiol.">
        <title>The Global Catalogue of Microorganisms (GCM) 10K type strain sequencing project: providing services to taxonomists for standard genome sequencing and annotation.</title>
        <authorList>
            <consortium name="The Broad Institute Genomics Platform"/>
            <consortium name="The Broad Institute Genome Sequencing Center for Infectious Disease"/>
            <person name="Wu L."/>
            <person name="Ma J."/>
        </authorList>
    </citation>
    <scope>NUCLEOTIDE SEQUENCE [LARGE SCALE GENOMIC DNA]</scope>
    <source>
        <strain evidence="3 4">CGMCC 1.12230</strain>
    </source>
</reference>
<dbReference type="CDD" id="cd02238">
    <property type="entry name" value="cupin_KdgF"/>
    <property type="match status" value="1"/>
</dbReference>
<dbReference type="InterPro" id="IPR052538">
    <property type="entry name" value="Flavonoid_dioxygenase-like"/>
</dbReference>
<protein>
    <submittedName>
        <fullName evidence="3">Cupin domain-containing protein</fullName>
    </submittedName>
</protein>
<dbReference type="Pfam" id="PF07883">
    <property type="entry name" value="Cupin_2"/>
    <property type="match status" value="1"/>
</dbReference>
<evidence type="ECO:0000313" key="4">
    <source>
        <dbReference type="Proteomes" id="UP001597076"/>
    </source>
</evidence>
<keyword evidence="4" id="KW-1185">Reference proteome</keyword>
<dbReference type="AlphaFoldDB" id="A0ABD6BH29"/>
<dbReference type="InterPro" id="IPR014710">
    <property type="entry name" value="RmlC-like_jellyroll"/>
</dbReference>
<accession>A0ABD6BH29</accession>
<dbReference type="Gene3D" id="2.60.120.10">
    <property type="entry name" value="Jelly Rolls"/>
    <property type="match status" value="1"/>
</dbReference>
<dbReference type="PANTHER" id="PTHR43346">
    <property type="entry name" value="LIGAND BINDING DOMAIN PROTEIN, PUTATIVE (AFU_ORTHOLOGUE AFUA_6G14370)-RELATED"/>
    <property type="match status" value="1"/>
</dbReference>
<gene>
    <name evidence="3" type="ORF">ACFR99_07845</name>
</gene>
<dbReference type="EMBL" id="JBHUDI010000004">
    <property type="protein sequence ID" value="MFD1563458.1"/>
    <property type="molecule type" value="Genomic_DNA"/>
</dbReference>
<dbReference type="InterPro" id="IPR011051">
    <property type="entry name" value="RmlC_Cupin_sf"/>
</dbReference>
<dbReference type="PANTHER" id="PTHR43346:SF1">
    <property type="entry name" value="QUERCETIN 2,3-DIOXYGENASE-RELATED"/>
    <property type="match status" value="1"/>
</dbReference>
<feature type="compositionally biased region" description="Basic and acidic residues" evidence="1">
    <location>
        <begin position="81"/>
        <end position="96"/>
    </location>
</feature>
<sequence length="123" mass="13532">MEKRSTDRATFEEAADGVYLAPLSTGARASMVFWRIESGATLPVHAHENEQIGFVLEGELTAIVEGDEYTLTAGDAYRFPSNERHGAENRSDEDARGIGVLSPPREEPDWRRTPSSARADGPR</sequence>
<feature type="region of interest" description="Disordered" evidence="1">
    <location>
        <begin position="75"/>
        <end position="123"/>
    </location>
</feature>
<comment type="caution">
    <text evidence="3">The sequence shown here is derived from an EMBL/GenBank/DDBJ whole genome shotgun (WGS) entry which is preliminary data.</text>
</comment>
<dbReference type="Proteomes" id="UP001597076">
    <property type="component" value="Unassembled WGS sequence"/>
</dbReference>
<feature type="domain" description="Cupin type-2" evidence="2">
    <location>
        <begin position="33"/>
        <end position="96"/>
    </location>
</feature>
<name>A0ABD6BH29_9EURY</name>
<evidence type="ECO:0000313" key="3">
    <source>
        <dbReference type="EMBL" id="MFD1563458.1"/>
    </source>
</evidence>
<proteinExistence type="predicted"/>
<evidence type="ECO:0000259" key="2">
    <source>
        <dbReference type="Pfam" id="PF07883"/>
    </source>
</evidence>
<dbReference type="InterPro" id="IPR013096">
    <property type="entry name" value="Cupin_2"/>
</dbReference>
<organism evidence="3 4">
    <name type="scientific">Haloarchaeobius amylolyticus</name>
    <dbReference type="NCBI Taxonomy" id="1198296"/>
    <lineage>
        <taxon>Archaea</taxon>
        <taxon>Methanobacteriati</taxon>
        <taxon>Methanobacteriota</taxon>
        <taxon>Stenosarchaea group</taxon>
        <taxon>Halobacteria</taxon>
        <taxon>Halobacteriales</taxon>
        <taxon>Halorubellaceae</taxon>
        <taxon>Haloarchaeobius</taxon>
    </lineage>
</organism>
<dbReference type="RefSeq" id="WP_390286045.1">
    <property type="nucleotide sequence ID" value="NZ_JBHUDI010000004.1"/>
</dbReference>